<dbReference type="AlphaFoldDB" id="A0A1G4B7L1"/>
<protein>
    <submittedName>
        <fullName evidence="2">Cytidine and deoxycytidylate deaminase zinc-binding region</fullName>
    </submittedName>
</protein>
<evidence type="ECO:0000313" key="3">
    <source>
        <dbReference type="Proteomes" id="UP000176998"/>
    </source>
</evidence>
<keyword evidence="3" id="KW-1185">Reference proteome</keyword>
<dbReference type="OrthoDB" id="408702at2759"/>
<reference evidence="2 3" key="1">
    <citation type="submission" date="2016-09" db="EMBL/GenBank/DDBJ databases">
        <authorList>
            <person name="Capua I."/>
            <person name="De Benedictis P."/>
            <person name="Joannis T."/>
            <person name="Lombin L.H."/>
            <person name="Cattoli G."/>
        </authorList>
    </citation>
    <scope>NUCLEOTIDE SEQUENCE [LARGE SCALE GENOMIC DNA]</scope>
    <source>
        <strain evidence="2 3">IMI 309357</strain>
    </source>
</reference>
<feature type="region of interest" description="Disordered" evidence="1">
    <location>
        <begin position="85"/>
        <end position="106"/>
    </location>
</feature>
<organism evidence="2 3">
    <name type="scientific">Colletotrichum orchidophilum</name>
    <dbReference type="NCBI Taxonomy" id="1209926"/>
    <lineage>
        <taxon>Eukaryota</taxon>
        <taxon>Fungi</taxon>
        <taxon>Dikarya</taxon>
        <taxon>Ascomycota</taxon>
        <taxon>Pezizomycotina</taxon>
        <taxon>Sordariomycetes</taxon>
        <taxon>Hypocreomycetidae</taxon>
        <taxon>Glomerellales</taxon>
        <taxon>Glomerellaceae</taxon>
        <taxon>Colletotrichum</taxon>
    </lineage>
</organism>
<sequence>MLFSRVLLTFGAEGFGSAHFVIPNDDQDMIGLAVNSIPAARRVECVQKTNVALFQQSGPCPFAAFGTIIVNHTSDEVVCEGANFGNGDPTSKFEDSDFAKQGMAPT</sequence>
<comment type="caution">
    <text evidence="2">The sequence shown here is derived from an EMBL/GenBank/DDBJ whole genome shotgun (WGS) entry which is preliminary data.</text>
</comment>
<dbReference type="RefSeq" id="XP_022474481.1">
    <property type="nucleotide sequence ID" value="XM_022619018.1"/>
</dbReference>
<gene>
    <name evidence="2" type="ORF">CORC01_07381</name>
</gene>
<dbReference type="Proteomes" id="UP000176998">
    <property type="component" value="Unassembled WGS sequence"/>
</dbReference>
<dbReference type="GeneID" id="34560528"/>
<evidence type="ECO:0000256" key="1">
    <source>
        <dbReference type="SAM" id="MobiDB-lite"/>
    </source>
</evidence>
<accession>A0A1G4B7L1</accession>
<evidence type="ECO:0000313" key="2">
    <source>
        <dbReference type="EMBL" id="OHE97326.1"/>
    </source>
</evidence>
<name>A0A1G4B7L1_9PEZI</name>
<dbReference type="STRING" id="1209926.A0A1G4B7L1"/>
<proteinExistence type="predicted"/>
<dbReference type="EMBL" id="MJBS01000059">
    <property type="protein sequence ID" value="OHE97326.1"/>
    <property type="molecule type" value="Genomic_DNA"/>
</dbReference>